<dbReference type="AlphaFoldDB" id="A0AAJ4TB44"/>
<protein>
    <submittedName>
        <fullName evidence="1">Glycosyltransferase family 4 protein</fullName>
    </submittedName>
</protein>
<evidence type="ECO:0000313" key="2">
    <source>
        <dbReference type="Proteomes" id="UP000663946"/>
    </source>
</evidence>
<gene>
    <name evidence="1" type="ORF">G6M86_15185</name>
</gene>
<dbReference type="RefSeq" id="WP_333722035.1">
    <property type="nucleotide sequence ID" value="NZ_CP049217.1"/>
</dbReference>
<evidence type="ECO:0000313" key="1">
    <source>
        <dbReference type="EMBL" id="QTG14654.1"/>
    </source>
</evidence>
<proteinExistence type="predicted"/>
<accession>A0AAJ4TB44</accession>
<reference evidence="1" key="1">
    <citation type="submission" date="2020-02" db="EMBL/GenBank/DDBJ databases">
        <title>Unexpected conservation and global transmission of agrobacterial virulence plasmids.</title>
        <authorList>
            <person name="Weisberg A.J."/>
            <person name="Davis E.W. II"/>
            <person name="Tabima J.R."/>
            <person name="Belcher M.S."/>
            <person name="Miller M."/>
            <person name="Kuo C.-H."/>
            <person name="Loper J.E."/>
            <person name="Grunwald N.J."/>
            <person name="Putnam M.L."/>
            <person name="Chang J.H."/>
        </authorList>
    </citation>
    <scope>NUCLEOTIDE SEQUENCE</scope>
    <source>
        <strain evidence="1">Q15/94</strain>
    </source>
</reference>
<organism evidence="1 2">
    <name type="scientific">Agrobacterium tumefaciens</name>
    <dbReference type="NCBI Taxonomy" id="358"/>
    <lineage>
        <taxon>Bacteria</taxon>
        <taxon>Pseudomonadati</taxon>
        <taxon>Pseudomonadota</taxon>
        <taxon>Alphaproteobacteria</taxon>
        <taxon>Hyphomicrobiales</taxon>
        <taxon>Rhizobiaceae</taxon>
        <taxon>Rhizobium/Agrobacterium group</taxon>
        <taxon>Agrobacterium</taxon>
        <taxon>Agrobacterium tumefaciens complex</taxon>
    </lineage>
</organism>
<name>A0AAJ4TB44_AGRTU</name>
<sequence length="362" mass="41029">MTILKIFRHAIHEKLLPRPAVRQNAGETRQRPVKNVIVFGRHPNPTADYYFTARFADRPDLDYQLADIRGKNFDDLNADGALVILCRYASSSATRWIRRNQDQLAGVVLFLDDDIPAVISGRDASLAYRFFLYYRGLYPLKQLNRYLDAVWVSTQRLGESLGGVEFLVVPPAPPPQLWDIKRASRPLGSEVLIAYHATSVHYSEHRFLQPIIATVLQKRPNARFEVFADQRARKIWNKMDRVTVRNPVSWAEYLTESTNRPIDIMLVPLCPSHVNACRSPTKRIDVARFGAAAVFSLSEAYGTNRDGDEILLPYDSVLWTEAIVDLIDDANLRENTADATRARVACMAEKACDLSVLKMGIN</sequence>
<dbReference type="EMBL" id="CP049217">
    <property type="protein sequence ID" value="QTG14654.1"/>
    <property type="molecule type" value="Genomic_DNA"/>
</dbReference>
<dbReference type="Proteomes" id="UP000663946">
    <property type="component" value="Chromosome 2"/>
</dbReference>